<name>A0A7H0XFZ0_9CAUD</name>
<protein>
    <submittedName>
        <fullName evidence="1">Uncharacterized protein</fullName>
    </submittedName>
</protein>
<gene>
    <name evidence="1" type="ORF">phiK7A1_142</name>
</gene>
<reference evidence="1 2" key="1">
    <citation type="submission" date="2020-07" db="EMBL/GenBank/DDBJ databases">
        <authorList>
            <person name="Martino G."/>
            <person name="Holtappels D."/>
            <person name="Wagemans J."/>
            <person name="Lavigne R."/>
            <person name="Turina M."/>
            <person name="Ciuffo M."/>
        </authorList>
    </citation>
    <scope>NUCLEOTIDE SEQUENCE [LARGE SCALE GENOMIC DNA]</scope>
</reference>
<keyword evidence="2" id="KW-1185">Reference proteome</keyword>
<sequence>MNTNVQSIKTTERHIMDKRWEELDSPAVNVQRQEILALENPRPDPIWPGADGTQEQWDARHQFDRIARLQVQARQEQEVVDKRAIIEQFAQMLKEHTAKGEEIELFAQNNDIPGFCGWDGIENWTHRDPTDVALQWAASNHNC</sequence>
<evidence type="ECO:0000313" key="1">
    <source>
        <dbReference type="EMBL" id="QNR53930.1"/>
    </source>
</evidence>
<accession>A0A7H0XFZ0</accession>
<organism evidence="1 2">
    <name type="scientific">Pseudomonas phage phiK7A1</name>
    <dbReference type="NCBI Taxonomy" id="2759194"/>
    <lineage>
        <taxon>Viruses</taxon>
        <taxon>Duplodnaviria</taxon>
        <taxon>Heunggongvirae</taxon>
        <taxon>Uroviricota</taxon>
        <taxon>Caudoviricetes</taxon>
        <taxon>Vandenendeviridae</taxon>
        <taxon>Gorskivirinae</taxon>
        <taxon>Torinovirus</taxon>
        <taxon>Torinovirus K7A1</taxon>
    </lineage>
</organism>
<proteinExistence type="predicted"/>
<evidence type="ECO:0000313" key="2">
    <source>
        <dbReference type="Proteomes" id="UP000516415"/>
    </source>
</evidence>
<dbReference type="Proteomes" id="UP000516415">
    <property type="component" value="Segment"/>
</dbReference>
<dbReference type="EMBL" id="MT740307">
    <property type="protein sequence ID" value="QNR53930.1"/>
    <property type="molecule type" value="Genomic_DNA"/>
</dbReference>